<keyword evidence="2" id="KW-1185">Reference proteome</keyword>
<sequence>MVKEESLLHFAEHVVKPTRIDALLKLEAYYRSNRDELKGAFLNIFSNWCRTLQHSQQRGMKGPIGHITFSMLRTEIAEGRGIYLAEATDASWFLDRHPLRTMYDASWAYRFLEEMIVEVERSSRSYMGLINRVELERVKLQEAVYFHQYVTVLIRHAMSEASEIAEFAGLDKEEQLEVRVGEYLDHSEAVYKEDRRTHDSAAVRAWLSEKKEYEHAYSVYQGLDLSNGDYAGVDYQYALFRDTNAANSRFAASMLLGTRWEGCQLSNVDFTLSMIHGAEFSDCNLSGAVFRAAQGAAGLPNPTSWEMPGFEAVRFIRSDLTGADFTGANLRGAMFTGASIENAVFTDAVLQGVDFSGVDLSGVQFTDSQLASITLRTSKEAELQ</sequence>
<dbReference type="SUPFAM" id="SSF141571">
    <property type="entry name" value="Pentapeptide repeat-like"/>
    <property type="match status" value="1"/>
</dbReference>
<comment type="caution">
    <text evidence="1">The sequence shown here is derived from an EMBL/GenBank/DDBJ whole genome shotgun (WGS) entry which is preliminary data.</text>
</comment>
<proteinExistence type="predicted"/>
<dbReference type="Gene3D" id="2.160.20.80">
    <property type="entry name" value="E3 ubiquitin-protein ligase SopA"/>
    <property type="match status" value="1"/>
</dbReference>
<dbReference type="InterPro" id="IPR001646">
    <property type="entry name" value="5peptide_repeat"/>
</dbReference>
<protein>
    <recommendedName>
        <fullName evidence="3">Pentapeptide repeat-containing protein</fullName>
    </recommendedName>
</protein>
<evidence type="ECO:0000313" key="1">
    <source>
        <dbReference type="EMBL" id="CAH1202470.1"/>
    </source>
</evidence>
<evidence type="ECO:0008006" key="3">
    <source>
        <dbReference type="Google" id="ProtNLM"/>
    </source>
</evidence>
<dbReference type="PANTHER" id="PTHR14136">
    <property type="entry name" value="BTB_POZ DOMAIN-CONTAINING PROTEIN KCTD9"/>
    <property type="match status" value="1"/>
</dbReference>
<accession>A0ABN8GC88</accession>
<dbReference type="Pfam" id="PF13599">
    <property type="entry name" value="Pentapeptide_4"/>
    <property type="match status" value="1"/>
</dbReference>
<dbReference type="Pfam" id="PF00805">
    <property type="entry name" value="Pentapeptide"/>
    <property type="match status" value="1"/>
</dbReference>
<dbReference type="InterPro" id="IPR051082">
    <property type="entry name" value="Pentapeptide-BTB/POZ_domain"/>
</dbReference>
<dbReference type="RefSeq" id="WP_236340145.1">
    <property type="nucleotide sequence ID" value="NZ_CAKMMF010000008.1"/>
</dbReference>
<reference evidence="1" key="1">
    <citation type="submission" date="2022-01" db="EMBL/GenBank/DDBJ databases">
        <authorList>
            <person name="Criscuolo A."/>
        </authorList>
    </citation>
    <scope>NUCLEOTIDE SEQUENCE</scope>
    <source>
        <strain evidence="1">CIP111893</strain>
    </source>
</reference>
<organism evidence="1 2">
    <name type="scientific">Paenibacillus plantiphilus</name>
    <dbReference type="NCBI Taxonomy" id="2905650"/>
    <lineage>
        <taxon>Bacteria</taxon>
        <taxon>Bacillati</taxon>
        <taxon>Bacillota</taxon>
        <taxon>Bacilli</taxon>
        <taxon>Bacillales</taxon>
        <taxon>Paenibacillaceae</taxon>
        <taxon>Paenibacillus</taxon>
    </lineage>
</organism>
<dbReference type="Proteomes" id="UP000838686">
    <property type="component" value="Unassembled WGS sequence"/>
</dbReference>
<dbReference type="EMBL" id="CAKMMF010000008">
    <property type="protein sequence ID" value="CAH1202470.1"/>
    <property type="molecule type" value="Genomic_DNA"/>
</dbReference>
<name>A0ABN8GC88_9BACL</name>
<gene>
    <name evidence="1" type="ORF">PAECIP111893_01797</name>
</gene>
<dbReference type="PANTHER" id="PTHR14136:SF17">
    <property type="entry name" value="BTB_POZ DOMAIN-CONTAINING PROTEIN KCTD9"/>
    <property type="match status" value="1"/>
</dbReference>
<evidence type="ECO:0000313" key="2">
    <source>
        <dbReference type="Proteomes" id="UP000838686"/>
    </source>
</evidence>